<feature type="transmembrane region" description="Helical" evidence="2">
    <location>
        <begin position="177"/>
        <end position="204"/>
    </location>
</feature>
<accession>A0A5C2S9N3</accession>
<keyword evidence="4" id="KW-1185">Reference proteome</keyword>
<dbReference type="Proteomes" id="UP000313359">
    <property type="component" value="Unassembled WGS sequence"/>
</dbReference>
<feature type="compositionally biased region" description="Polar residues" evidence="1">
    <location>
        <begin position="127"/>
        <end position="139"/>
    </location>
</feature>
<dbReference type="OrthoDB" id="3362246at2759"/>
<proteinExistence type="predicted"/>
<dbReference type="AlphaFoldDB" id="A0A5C2S9N3"/>
<feature type="compositionally biased region" description="Low complexity" evidence="1">
    <location>
        <begin position="95"/>
        <end position="126"/>
    </location>
</feature>
<keyword evidence="2" id="KW-0472">Membrane</keyword>
<evidence type="ECO:0000313" key="3">
    <source>
        <dbReference type="EMBL" id="RPD60512.1"/>
    </source>
</evidence>
<keyword evidence="2" id="KW-1133">Transmembrane helix</keyword>
<name>A0A5C2S9N3_9APHY</name>
<evidence type="ECO:0000256" key="1">
    <source>
        <dbReference type="SAM" id="MobiDB-lite"/>
    </source>
</evidence>
<evidence type="ECO:0008006" key="5">
    <source>
        <dbReference type="Google" id="ProtNLM"/>
    </source>
</evidence>
<evidence type="ECO:0000256" key="2">
    <source>
        <dbReference type="SAM" id="Phobius"/>
    </source>
</evidence>
<dbReference type="EMBL" id="ML122265">
    <property type="protein sequence ID" value="RPD60512.1"/>
    <property type="molecule type" value="Genomic_DNA"/>
</dbReference>
<evidence type="ECO:0000313" key="4">
    <source>
        <dbReference type="Proteomes" id="UP000313359"/>
    </source>
</evidence>
<organism evidence="3 4">
    <name type="scientific">Lentinus tigrinus ALCF2SS1-6</name>
    <dbReference type="NCBI Taxonomy" id="1328759"/>
    <lineage>
        <taxon>Eukaryota</taxon>
        <taxon>Fungi</taxon>
        <taxon>Dikarya</taxon>
        <taxon>Basidiomycota</taxon>
        <taxon>Agaricomycotina</taxon>
        <taxon>Agaricomycetes</taxon>
        <taxon>Polyporales</taxon>
        <taxon>Polyporaceae</taxon>
        <taxon>Lentinus</taxon>
    </lineage>
</organism>
<dbReference type="STRING" id="1328759.A0A5C2S9N3"/>
<keyword evidence="2" id="KW-0812">Transmembrane</keyword>
<gene>
    <name evidence="3" type="ORF">L227DRAFT_88806</name>
</gene>
<protein>
    <recommendedName>
        <fullName evidence="5">Mid2 domain-containing protein</fullName>
    </recommendedName>
</protein>
<reference evidence="3" key="1">
    <citation type="journal article" date="2018" name="Genome Biol. Evol.">
        <title>Genomics and development of Lentinus tigrinus, a white-rot wood-decaying mushroom with dimorphic fruiting bodies.</title>
        <authorList>
            <person name="Wu B."/>
            <person name="Xu Z."/>
            <person name="Knudson A."/>
            <person name="Carlson A."/>
            <person name="Chen N."/>
            <person name="Kovaka S."/>
            <person name="LaButti K."/>
            <person name="Lipzen A."/>
            <person name="Pennachio C."/>
            <person name="Riley R."/>
            <person name="Schakwitz W."/>
            <person name="Umezawa K."/>
            <person name="Ohm R.A."/>
            <person name="Grigoriev I.V."/>
            <person name="Nagy L.G."/>
            <person name="Gibbons J."/>
            <person name="Hibbett D."/>
        </authorList>
    </citation>
    <scope>NUCLEOTIDE SEQUENCE [LARGE SCALE GENOMIC DNA]</scope>
    <source>
        <strain evidence="3">ALCF2SS1-6</strain>
    </source>
</reference>
<feature type="region of interest" description="Disordered" evidence="1">
    <location>
        <begin position="92"/>
        <end position="142"/>
    </location>
</feature>
<sequence>MATFLEIHSPQPPTQCIPTTFSWDGGIAPYTLKITAVTPDFQVGDVLQTFTGIGNQSLQWPVNLVGGTLFGIVLSDSTPITVQFEPVTVQAGPDSSCLGGTSTSRGGSGTTSSAITTTTAVSTSSSFDPNSVGTPTAVASGSSTDSVAAISSGSSTSSSAGPTDLAGAVTTNTSKPLGAGVVAGIAICATLAGILIAVLVYWMWRKYGRRRVGSPRTLGTFLTDY</sequence>